<gene>
    <name evidence="2" type="ORF">ABVK25_003237</name>
</gene>
<feature type="chain" id="PRO_5045202103" description="SGNH hydrolase-type esterase domain-containing protein" evidence="1">
    <location>
        <begin position="18"/>
        <end position="688"/>
    </location>
</feature>
<reference evidence="2 3" key="1">
    <citation type="submission" date="2024-09" db="EMBL/GenBank/DDBJ databases">
        <title>Rethinking Asexuality: The Enigmatic Case of Functional Sexual Genes in Lepraria (Stereocaulaceae).</title>
        <authorList>
            <person name="Doellman M."/>
            <person name="Sun Y."/>
            <person name="Barcenas-Pena A."/>
            <person name="Lumbsch H.T."/>
            <person name="Grewe F."/>
        </authorList>
    </citation>
    <scope>NUCLEOTIDE SEQUENCE [LARGE SCALE GENOMIC DNA]</scope>
    <source>
        <strain evidence="2 3">Grewe 0041</strain>
    </source>
</reference>
<dbReference type="Proteomes" id="UP001590951">
    <property type="component" value="Unassembled WGS sequence"/>
</dbReference>
<keyword evidence="1" id="KW-0732">Signal</keyword>
<proteinExistence type="predicted"/>
<evidence type="ECO:0000256" key="1">
    <source>
        <dbReference type="SAM" id="SignalP"/>
    </source>
</evidence>
<feature type="signal peptide" evidence="1">
    <location>
        <begin position="1"/>
        <end position="17"/>
    </location>
</feature>
<dbReference type="EMBL" id="JBHFEH010000008">
    <property type="protein sequence ID" value="KAL2056214.1"/>
    <property type="molecule type" value="Genomic_DNA"/>
</dbReference>
<dbReference type="PANTHER" id="PTHR37981">
    <property type="entry name" value="LIPASE 2"/>
    <property type="match status" value="1"/>
</dbReference>
<sequence length="688" mass="74276">MAAKHFLLAMLIGSSLAIPLETRDTDPVASAIAAAGVPKYVAPTTINRDITDWLAIGDSFSAGISADVPADELEYWCSRFKQSYPNQMNNDPRFPGHSTSRTFVFGACSGAKMQDVVDKQIELGTPDLSAEYPKIGKPQIGTLSLSGNDLGFGDIVNACLYHWVGYGDCTQLLKDAHAALDDPAKVFELKLIDTIAKILIRARTANAGFQLYITGYIQFWNDQNPQCNTVSWAPSYKAAAYQTIALRSDMNSLVDALNALLSTVASALYTGLGGGVYYVDGFQQAYDTHRFCEVEADPSYHTSPIDARTWFIHYDSPYENPSSVTGLSTGSFFDQVNSVLIPPKNGQSTADQIKAVDGDLAKINPAYNDVDSMTAALTKLAQDDVKYQILPITWIRVMHPKGSGYKPLSDAVIDAVLKYGAAGASGSGGGGSPGTQSAGLKCTTGANGNNKFLARDDLNNQIGTFCGVAAQQGVQDHNSGSIVRTYNQGQRYQVTLSMDWPSGQDITQNMKQNCIDGMTLIMNSCDGNDPKNPLDWKHGGTNGVGNILYHVVPSTDQGYTPGNCTFHLQEDESWSGVNSPGFERHWDFRLEKLTLDDGAGATIGTSPPGSPIDAGAGNSFSWNTKLPNPLVMTPEAQGNPADYIQFTIGTESWQSSQNDDTKMPFCNVGGFNSDYSPDNRNMDCWFNC</sequence>
<comment type="caution">
    <text evidence="2">The sequence shown here is derived from an EMBL/GenBank/DDBJ whole genome shotgun (WGS) entry which is preliminary data.</text>
</comment>
<evidence type="ECO:0000313" key="3">
    <source>
        <dbReference type="Proteomes" id="UP001590951"/>
    </source>
</evidence>
<protein>
    <recommendedName>
        <fullName evidence="4">SGNH hydrolase-type esterase domain-containing protein</fullName>
    </recommendedName>
</protein>
<dbReference type="InterPro" id="IPR036514">
    <property type="entry name" value="SGNH_hydro_sf"/>
</dbReference>
<name>A0ABR4BEF8_9LECA</name>
<dbReference type="PANTHER" id="PTHR37981:SF1">
    <property type="entry name" value="SGNH HYDROLASE-TYPE ESTERASE DOMAIN-CONTAINING PROTEIN"/>
    <property type="match status" value="1"/>
</dbReference>
<dbReference type="Pfam" id="PF18647">
    <property type="entry name" value="Fungal_lectin_2"/>
    <property type="match status" value="1"/>
</dbReference>
<keyword evidence="3" id="KW-1185">Reference proteome</keyword>
<organism evidence="2 3">
    <name type="scientific">Lepraria finkii</name>
    <dbReference type="NCBI Taxonomy" id="1340010"/>
    <lineage>
        <taxon>Eukaryota</taxon>
        <taxon>Fungi</taxon>
        <taxon>Dikarya</taxon>
        <taxon>Ascomycota</taxon>
        <taxon>Pezizomycotina</taxon>
        <taxon>Lecanoromycetes</taxon>
        <taxon>OSLEUM clade</taxon>
        <taxon>Lecanoromycetidae</taxon>
        <taxon>Lecanorales</taxon>
        <taxon>Lecanorineae</taxon>
        <taxon>Stereocaulaceae</taxon>
        <taxon>Lepraria</taxon>
    </lineage>
</organism>
<dbReference type="Gene3D" id="3.40.50.1110">
    <property type="entry name" value="SGNH hydrolase"/>
    <property type="match status" value="1"/>
</dbReference>
<dbReference type="SUPFAM" id="SSF52266">
    <property type="entry name" value="SGNH hydrolase"/>
    <property type="match status" value="1"/>
</dbReference>
<dbReference type="InterPro" id="IPR037460">
    <property type="entry name" value="SEST-like"/>
</dbReference>
<evidence type="ECO:0000313" key="2">
    <source>
        <dbReference type="EMBL" id="KAL2056214.1"/>
    </source>
</evidence>
<evidence type="ECO:0008006" key="4">
    <source>
        <dbReference type="Google" id="ProtNLM"/>
    </source>
</evidence>
<accession>A0ABR4BEF8</accession>